<gene>
    <name evidence="3" type="ORF">O3P16_18340</name>
</gene>
<feature type="signal peptide" evidence="1">
    <location>
        <begin position="1"/>
        <end position="19"/>
    </location>
</feature>
<comment type="caution">
    <text evidence="3">The sequence shown here is derived from an EMBL/GenBank/DDBJ whole genome shotgun (WGS) entry which is preliminary data.</text>
</comment>
<keyword evidence="4" id="KW-1185">Reference proteome</keyword>
<keyword evidence="1" id="KW-0732">Signal</keyword>
<dbReference type="InterPro" id="IPR016047">
    <property type="entry name" value="M23ase_b-sheet_dom"/>
</dbReference>
<reference evidence="3 4" key="1">
    <citation type="submission" date="2022-12" db="EMBL/GenBank/DDBJ databases">
        <title>Chitinophagaceae gen. sp. nov., a new member of the family Chitinophagaceae, isolated from soil in a chemical factory.</title>
        <authorList>
            <person name="Ke Z."/>
        </authorList>
    </citation>
    <scope>NUCLEOTIDE SEQUENCE [LARGE SCALE GENOMIC DNA]</scope>
    <source>
        <strain evidence="3 4">LY-5</strain>
    </source>
</reference>
<sequence>MRKMLLIAGLIMLCSFLKAQPPVLEGGEFRVNKTACLTSEERERIKAALKVKMAELNLTKTFVQNDDPVKFIWPVVPAPTNTDTGTWGISNYVDHDAAYPNKVKDYNCGTRTYDTDGGYNHQGIDIYTWPFGQFKQLNSEVHIVAAAAGVIIAKGGSQPDNNCSFCTTACQWNAVYLRHNNGSVTWYGHMKTNSLTTKPVGATVAEGEFLGVIGSSGNSTGPHLHFEVYENDTYTKLVDPYAGSCNTMNGTTSWWKNQRAYNKPTINLLQTHFAPPVMPACPGVETLNDRNVYKLTDTVYYAAYLIDQLSGNSMSWRLFRPDGTQYAIYNQPLSANYYSSYWYIYWILPNNTEGYWRIELTYNSTGQVAKHTFYRGNNPPVYSLKQGNWHDGSTWSTGVVPAGNEEVFIQHHIEVNGNATCKSLRIGEKGRTIVKAGVQLDVLK</sequence>
<organism evidence="3 4">
    <name type="scientific">Polluticaenibacter yanchengensis</name>
    <dbReference type="NCBI Taxonomy" id="3014562"/>
    <lineage>
        <taxon>Bacteria</taxon>
        <taxon>Pseudomonadati</taxon>
        <taxon>Bacteroidota</taxon>
        <taxon>Chitinophagia</taxon>
        <taxon>Chitinophagales</taxon>
        <taxon>Chitinophagaceae</taxon>
        <taxon>Polluticaenibacter</taxon>
    </lineage>
</organism>
<dbReference type="Gene3D" id="2.70.70.10">
    <property type="entry name" value="Glucose Permease (Domain IIA)"/>
    <property type="match status" value="1"/>
</dbReference>
<protein>
    <submittedName>
        <fullName evidence="3">M23 family metallopeptidase</fullName>
    </submittedName>
</protein>
<dbReference type="EMBL" id="JAQGEF010000043">
    <property type="protein sequence ID" value="MDA3616776.1"/>
    <property type="molecule type" value="Genomic_DNA"/>
</dbReference>
<evidence type="ECO:0000259" key="2">
    <source>
        <dbReference type="Pfam" id="PF01551"/>
    </source>
</evidence>
<dbReference type="SUPFAM" id="SSF51261">
    <property type="entry name" value="Duplicated hybrid motif"/>
    <property type="match status" value="1"/>
</dbReference>
<feature type="chain" id="PRO_5045957693" evidence="1">
    <location>
        <begin position="20"/>
        <end position="444"/>
    </location>
</feature>
<dbReference type="PANTHER" id="PTHR21666:SF270">
    <property type="entry name" value="MUREIN HYDROLASE ACTIVATOR ENVC"/>
    <property type="match status" value="1"/>
</dbReference>
<evidence type="ECO:0000256" key="1">
    <source>
        <dbReference type="SAM" id="SignalP"/>
    </source>
</evidence>
<evidence type="ECO:0000313" key="3">
    <source>
        <dbReference type="EMBL" id="MDA3616776.1"/>
    </source>
</evidence>
<dbReference type="Proteomes" id="UP001210231">
    <property type="component" value="Unassembled WGS sequence"/>
</dbReference>
<proteinExistence type="predicted"/>
<dbReference type="RefSeq" id="WP_407033106.1">
    <property type="nucleotide sequence ID" value="NZ_JAQGEF010000043.1"/>
</dbReference>
<dbReference type="InterPro" id="IPR050570">
    <property type="entry name" value="Cell_wall_metabolism_enzyme"/>
</dbReference>
<dbReference type="PANTHER" id="PTHR21666">
    <property type="entry name" value="PEPTIDASE-RELATED"/>
    <property type="match status" value="1"/>
</dbReference>
<dbReference type="CDD" id="cd12797">
    <property type="entry name" value="M23_peptidase"/>
    <property type="match status" value="1"/>
</dbReference>
<accession>A0ABT4UPJ4</accession>
<dbReference type="Pfam" id="PF01551">
    <property type="entry name" value="Peptidase_M23"/>
    <property type="match status" value="1"/>
</dbReference>
<dbReference type="InterPro" id="IPR011055">
    <property type="entry name" value="Dup_hybrid_motif"/>
</dbReference>
<evidence type="ECO:0000313" key="4">
    <source>
        <dbReference type="Proteomes" id="UP001210231"/>
    </source>
</evidence>
<feature type="domain" description="M23ase beta-sheet core" evidence="2">
    <location>
        <begin position="136"/>
        <end position="234"/>
    </location>
</feature>
<name>A0ABT4UPJ4_9BACT</name>